<dbReference type="CDD" id="cd03753">
    <property type="entry name" value="proteasome_alpha_type_5"/>
    <property type="match status" value="1"/>
</dbReference>
<evidence type="ECO:0000259" key="9">
    <source>
        <dbReference type="PROSITE" id="PS00388"/>
    </source>
</evidence>
<dbReference type="InterPro" id="IPR005516">
    <property type="entry name" value="Remorin_C"/>
</dbReference>
<dbReference type="PANTHER" id="PTHR31471:SF3">
    <property type="entry name" value="OS11G0616300 PROTEIN"/>
    <property type="match status" value="1"/>
</dbReference>
<dbReference type="Pfam" id="PF03763">
    <property type="entry name" value="Remorin_C"/>
    <property type="match status" value="1"/>
</dbReference>
<proteinExistence type="inferred from homology"/>
<dbReference type="InterPro" id="IPR000426">
    <property type="entry name" value="Proteasome_asu_N"/>
</dbReference>
<evidence type="ECO:0000256" key="1">
    <source>
        <dbReference type="ARBA" id="ARBA00004123"/>
    </source>
</evidence>
<keyword evidence="4" id="KW-0963">Cytoplasm</keyword>
<sequence>MDLASPKYFQAPLLFSNGEPGMEANATSIYGQSNDNPFSDTFSDPLCKLNLKETSEFVKSFPMSGSNSSNTGLDVSVHRRRVGVNSVTTQRGVFEDPSTPGRPVFSFSGGGGGGGGNLARKSFPSKWDDAEKWLISSSCHESPAHTIKPESSKVAKQCDNFKQQAEVFSEKSRVTEEKVTKVVSSFKGLVSLEHHNPTRGFNGVPSSNDVFLKDKFTDEVEPILPNFRCSEPSREGFLFRNSVSETMKDAGTEVFHEVKHKDAGTEMTPLGSSATSRCHTPCKSSSPARHNTPANRSGPLEPANSNSSNSTIDISQLQECHLAKLQLGSQYDSITSNWSSREEEEEEVSKSLRHFETGSACRKSVSDSRTPTWEEEERTKCCLRYQREEAKIQAWVNLQSAKAEAQSRKLEVLVQSFLALQPVKIQKMRSKLEEKLMKRMAVVHRKAEEWRASAQQQHAEQMQKPNSLPMINRSQQASPGYLANWNGPFGYSLLFPGVGLCCQWMANAMLGNFPKFWLSTIIRLGDFKSSSSFLFPLALALLFDTLSSVLLDLTANRSKMFLTRTEYDRGVNTFSPEGRLFQVEYAIEAIKLGSTAIGIKTKDGVVLAVEKRITSPLLEPSSVEKIMEIDDHIGCAMSGLIADARTLVEHARVETQNHRFSYGEPMTVESTTQALCDLALRFGEGDEESMSRPFGVSLLIAGHDENGPSLYYTDPSGTFWQCNAKAIGSGSEGADSSLQEQFNKDLTLLEAETIALSILKQVMEEKVTPNNVDIAKVAPTYHLYTPSEVEAVITRL</sequence>
<keyword evidence="11" id="KW-1185">Reference proteome</keyword>
<evidence type="ECO:0000256" key="4">
    <source>
        <dbReference type="ARBA" id="ARBA00022490"/>
    </source>
</evidence>
<dbReference type="Pfam" id="PF00227">
    <property type="entry name" value="Proteasome"/>
    <property type="match status" value="1"/>
</dbReference>
<protein>
    <recommendedName>
        <fullName evidence="9">Proteasome alpha-type subunits domain-containing protein</fullName>
    </recommendedName>
</protein>
<dbReference type="PANTHER" id="PTHR31471">
    <property type="entry name" value="OS02G0116800 PROTEIN"/>
    <property type="match status" value="1"/>
</dbReference>
<evidence type="ECO:0000256" key="3">
    <source>
        <dbReference type="ARBA" id="ARBA00005711"/>
    </source>
</evidence>
<keyword evidence="6" id="KW-0539">Nucleus</keyword>
<dbReference type="PROSITE" id="PS00388">
    <property type="entry name" value="PROTEASOME_ALPHA_1"/>
    <property type="match status" value="1"/>
</dbReference>
<dbReference type="Proteomes" id="UP001396334">
    <property type="component" value="Unassembled WGS sequence"/>
</dbReference>
<comment type="similarity">
    <text evidence="7">Belongs to the peptidase T1A family.</text>
</comment>
<evidence type="ECO:0000256" key="6">
    <source>
        <dbReference type="ARBA" id="ARBA00023242"/>
    </source>
</evidence>
<comment type="similarity">
    <text evidence="3">Belongs to the remorin family.</text>
</comment>
<reference evidence="10 11" key="1">
    <citation type="journal article" date="2024" name="G3 (Bethesda)">
        <title>Genome assembly of Hibiscus sabdariffa L. provides insights into metabolisms of medicinal natural products.</title>
        <authorList>
            <person name="Kim T."/>
        </authorList>
    </citation>
    <scope>NUCLEOTIDE SEQUENCE [LARGE SCALE GENOMIC DNA]</scope>
    <source>
        <strain evidence="10">TK-2024</strain>
        <tissue evidence="10">Old leaves</tissue>
    </source>
</reference>
<comment type="caution">
    <text evidence="10">The sequence shown here is derived from an EMBL/GenBank/DDBJ whole genome shotgun (WGS) entry which is preliminary data.</text>
</comment>
<dbReference type="NCBIfam" id="NF003075">
    <property type="entry name" value="PRK03996.1"/>
    <property type="match status" value="1"/>
</dbReference>
<evidence type="ECO:0000256" key="5">
    <source>
        <dbReference type="ARBA" id="ARBA00022942"/>
    </source>
</evidence>
<organism evidence="10 11">
    <name type="scientific">Hibiscus sabdariffa</name>
    <name type="common">roselle</name>
    <dbReference type="NCBI Taxonomy" id="183260"/>
    <lineage>
        <taxon>Eukaryota</taxon>
        <taxon>Viridiplantae</taxon>
        <taxon>Streptophyta</taxon>
        <taxon>Embryophyta</taxon>
        <taxon>Tracheophyta</taxon>
        <taxon>Spermatophyta</taxon>
        <taxon>Magnoliopsida</taxon>
        <taxon>eudicotyledons</taxon>
        <taxon>Gunneridae</taxon>
        <taxon>Pentapetalae</taxon>
        <taxon>rosids</taxon>
        <taxon>malvids</taxon>
        <taxon>Malvales</taxon>
        <taxon>Malvaceae</taxon>
        <taxon>Malvoideae</taxon>
        <taxon>Hibiscus</taxon>
    </lineage>
</organism>
<feature type="region of interest" description="Disordered" evidence="8">
    <location>
        <begin position="262"/>
        <end position="310"/>
    </location>
</feature>
<dbReference type="EMBL" id="JBBPBN010000010">
    <property type="protein sequence ID" value="KAK9030988.1"/>
    <property type="molecule type" value="Genomic_DNA"/>
</dbReference>
<evidence type="ECO:0000256" key="7">
    <source>
        <dbReference type="PROSITE-ProRule" id="PRU00808"/>
    </source>
</evidence>
<keyword evidence="5 7" id="KW-0647">Proteasome</keyword>
<dbReference type="InterPro" id="IPR023332">
    <property type="entry name" value="Proteasome_alpha-type"/>
</dbReference>
<feature type="compositionally biased region" description="Polar residues" evidence="8">
    <location>
        <begin position="270"/>
        <end position="295"/>
    </location>
</feature>
<dbReference type="SMART" id="SM00948">
    <property type="entry name" value="Proteasome_A_N"/>
    <property type="match status" value="1"/>
</dbReference>
<evidence type="ECO:0000256" key="8">
    <source>
        <dbReference type="SAM" id="MobiDB-lite"/>
    </source>
</evidence>
<dbReference type="Gene3D" id="3.60.20.10">
    <property type="entry name" value="Glutamine Phosphoribosylpyrophosphate, subunit 1, domain 1"/>
    <property type="match status" value="1"/>
</dbReference>
<dbReference type="InterPro" id="IPR001353">
    <property type="entry name" value="Proteasome_sua/b"/>
</dbReference>
<accession>A0ABR2T0I2</accession>
<dbReference type="InterPro" id="IPR029055">
    <property type="entry name" value="Ntn_hydrolases_N"/>
</dbReference>
<name>A0ABR2T0I2_9ROSI</name>
<feature type="domain" description="Proteasome alpha-type subunits" evidence="9">
    <location>
        <begin position="567"/>
        <end position="589"/>
    </location>
</feature>
<evidence type="ECO:0000313" key="10">
    <source>
        <dbReference type="EMBL" id="KAK9030988.1"/>
    </source>
</evidence>
<evidence type="ECO:0000313" key="11">
    <source>
        <dbReference type="Proteomes" id="UP001396334"/>
    </source>
</evidence>
<gene>
    <name evidence="10" type="ORF">V6N11_032386</name>
</gene>
<dbReference type="SUPFAM" id="SSF56235">
    <property type="entry name" value="N-terminal nucleophile aminohydrolases (Ntn hydrolases)"/>
    <property type="match status" value="1"/>
</dbReference>
<evidence type="ECO:0000256" key="2">
    <source>
        <dbReference type="ARBA" id="ARBA00004496"/>
    </source>
</evidence>
<dbReference type="PROSITE" id="PS51475">
    <property type="entry name" value="PROTEASOME_ALPHA_2"/>
    <property type="match status" value="1"/>
</dbReference>
<dbReference type="InterPro" id="IPR033812">
    <property type="entry name" value="Proteasome_alpha_type_5"/>
</dbReference>
<comment type="subcellular location">
    <subcellularLocation>
        <location evidence="2">Cytoplasm</location>
    </subcellularLocation>
    <subcellularLocation>
        <location evidence="1">Nucleus</location>
    </subcellularLocation>
</comment>
<dbReference type="Pfam" id="PF10584">
    <property type="entry name" value="Proteasome_A_N"/>
    <property type="match status" value="1"/>
</dbReference>